<evidence type="ECO:0000313" key="8">
    <source>
        <dbReference type="Proteomes" id="UP000291144"/>
    </source>
</evidence>
<dbReference type="PANTHER" id="PTHR42711">
    <property type="entry name" value="ABC TRANSPORTER ATP-BINDING PROTEIN"/>
    <property type="match status" value="1"/>
</dbReference>
<dbReference type="GO" id="GO:0005886">
    <property type="term" value="C:plasma membrane"/>
    <property type="evidence" value="ECO:0007669"/>
    <property type="project" value="UniProtKB-SubCell"/>
</dbReference>
<dbReference type="SMART" id="SM00382">
    <property type="entry name" value="AAA"/>
    <property type="match status" value="1"/>
</dbReference>
<sequence length="276" mass="30640">MSLDEARTVWVDRLGMRYRAPVRPAGLRAALRSVVRREYREIDAVTHLTFGLDAGEVVGFLGPNGAGKTTTLKILAGILHPTSGDVRVLGCVPWQRRRSYLRTIALIRGSQPIGGPAELTVMDSLRYQQLLYEVPRDDFRTAVDELVDLLDISELLPRQVRALSLGERMRAGLAMAMVYRPKVLFLDEPTLGLDVSAAATLRRFVAQYAARTGATILLTSHYMADVEALCRRVILIDHGRIRYDGDLGALSMTLAPDLVDPTLDVVLDRLYRDGAR</sequence>
<comment type="subcellular location">
    <subcellularLocation>
        <location evidence="1">Cell membrane</location>
        <topology evidence="1">Peripheral membrane protein</topology>
    </subcellularLocation>
</comment>
<dbReference type="SUPFAM" id="SSF52540">
    <property type="entry name" value="P-loop containing nucleoside triphosphate hydrolases"/>
    <property type="match status" value="1"/>
</dbReference>
<keyword evidence="8" id="KW-1185">Reference proteome</keyword>
<evidence type="ECO:0000313" key="7">
    <source>
        <dbReference type="EMBL" id="TCC65536.1"/>
    </source>
</evidence>
<dbReference type="PANTHER" id="PTHR42711:SF4">
    <property type="entry name" value="ABC TRANSPORTER RELATED"/>
    <property type="match status" value="1"/>
</dbReference>
<dbReference type="InterPro" id="IPR003439">
    <property type="entry name" value="ABC_transporter-like_ATP-bd"/>
</dbReference>
<keyword evidence="4 7" id="KW-0067">ATP-binding</keyword>
<dbReference type="GO" id="GO:0016887">
    <property type="term" value="F:ATP hydrolysis activity"/>
    <property type="evidence" value="ECO:0007669"/>
    <property type="project" value="InterPro"/>
</dbReference>
<name>A0A4R0L178_9ACTN</name>
<dbReference type="InterPro" id="IPR017871">
    <property type="entry name" value="ABC_transporter-like_CS"/>
</dbReference>
<dbReference type="GO" id="GO:0005524">
    <property type="term" value="F:ATP binding"/>
    <property type="evidence" value="ECO:0007669"/>
    <property type="project" value="UniProtKB-KW"/>
</dbReference>
<dbReference type="PROSITE" id="PS00211">
    <property type="entry name" value="ABC_TRANSPORTER_1"/>
    <property type="match status" value="1"/>
</dbReference>
<accession>A0A4R0L178</accession>
<comment type="caution">
    <text evidence="7">The sequence shown here is derived from an EMBL/GenBank/DDBJ whole genome shotgun (WGS) entry which is preliminary data.</text>
</comment>
<dbReference type="AlphaFoldDB" id="A0A4R0L178"/>
<evidence type="ECO:0000256" key="5">
    <source>
        <dbReference type="ARBA" id="ARBA00023251"/>
    </source>
</evidence>
<organism evidence="7 8">
    <name type="scientific">Kribbella pittospori</name>
    <dbReference type="NCBI Taxonomy" id="722689"/>
    <lineage>
        <taxon>Bacteria</taxon>
        <taxon>Bacillati</taxon>
        <taxon>Actinomycetota</taxon>
        <taxon>Actinomycetes</taxon>
        <taxon>Propionibacteriales</taxon>
        <taxon>Kribbellaceae</taxon>
        <taxon>Kribbella</taxon>
    </lineage>
</organism>
<dbReference type="EMBL" id="SJKB01000001">
    <property type="protein sequence ID" value="TCC65536.1"/>
    <property type="molecule type" value="Genomic_DNA"/>
</dbReference>
<keyword evidence="3" id="KW-0547">Nucleotide-binding</keyword>
<dbReference type="OrthoDB" id="9804819at2"/>
<evidence type="ECO:0000256" key="3">
    <source>
        <dbReference type="ARBA" id="ARBA00022741"/>
    </source>
</evidence>
<dbReference type="Proteomes" id="UP000291144">
    <property type="component" value="Unassembled WGS sequence"/>
</dbReference>
<protein>
    <submittedName>
        <fullName evidence="7">ATP-binding cassette domain-containing protein</fullName>
    </submittedName>
</protein>
<keyword evidence="2" id="KW-0813">Transport</keyword>
<proteinExistence type="predicted"/>
<dbReference type="RefSeq" id="WP_131349987.1">
    <property type="nucleotide sequence ID" value="NZ_SJKB01000001.1"/>
</dbReference>
<dbReference type="InterPro" id="IPR027417">
    <property type="entry name" value="P-loop_NTPase"/>
</dbReference>
<reference evidence="7 8" key="1">
    <citation type="submission" date="2019-02" db="EMBL/GenBank/DDBJ databases">
        <title>Kribbella capetownensis sp. nov. and Kribbella speibonae sp. nov., isolated from soil.</title>
        <authorList>
            <person name="Curtis S.M."/>
            <person name="Norton I."/>
            <person name="Everest G.J."/>
            <person name="Meyers P.R."/>
        </authorList>
    </citation>
    <scope>NUCLEOTIDE SEQUENCE [LARGE SCALE GENOMIC DNA]</scope>
    <source>
        <strain evidence="7 8">NRRL B-24813</strain>
    </source>
</reference>
<evidence type="ECO:0000256" key="4">
    <source>
        <dbReference type="ARBA" id="ARBA00022840"/>
    </source>
</evidence>
<dbReference type="GO" id="GO:0046677">
    <property type="term" value="P:response to antibiotic"/>
    <property type="evidence" value="ECO:0007669"/>
    <property type="project" value="UniProtKB-KW"/>
</dbReference>
<dbReference type="Pfam" id="PF00005">
    <property type="entry name" value="ABC_tran"/>
    <property type="match status" value="1"/>
</dbReference>
<evidence type="ECO:0000256" key="1">
    <source>
        <dbReference type="ARBA" id="ARBA00004202"/>
    </source>
</evidence>
<dbReference type="PROSITE" id="PS50893">
    <property type="entry name" value="ABC_TRANSPORTER_2"/>
    <property type="match status" value="1"/>
</dbReference>
<evidence type="ECO:0000259" key="6">
    <source>
        <dbReference type="PROSITE" id="PS50893"/>
    </source>
</evidence>
<evidence type="ECO:0000256" key="2">
    <source>
        <dbReference type="ARBA" id="ARBA00022448"/>
    </source>
</evidence>
<feature type="domain" description="ABC transporter" evidence="6">
    <location>
        <begin position="29"/>
        <end position="263"/>
    </location>
</feature>
<gene>
    <name evidence="7" type="ORF">E0H73_00915</name>
</gene>
<keyword evidence="5" id="KW-0046">Antibiotic resistance</keyword>
<dbReference type="InterPro" id="IPR050763">
    <property type="entry name" value="ABC_transporter_ATP-binding"/>
</dbReference>
<dbReference type="Gene3D" id="3.40.50.300">
    <property type="entry name" value="P-loop containing nucleotide triphosphate hydrolases"/>
    <property type="match status" value="1"/>
</dbReference>
<dbReference type="InterPro" id="IPR003593">
    <property type="entry name" value="AAA+_ATPase"/>
</dbReference>